<evidence type="ECO:0000256" key="1">
    <source>
        <dbReference type="ARBA" id="ARBA00022679"/>
    </source>
</evidence>
<accession>A0A9P3CSE1</accession>
<feature type="region of interest" description="Disordered" evidence="5">
    <location>
        <begin position="20"/>
        <end position="42"/>
    </location>
</feature>
<feature type="compositionally biased region" description="Polar residues" evidence="5">
    <location>
        <begin position="493"/>
        <end position="503"/>
    </location>
</feature>
<evidence type="ECO:0000256" key="5">
    <source>
        <dbReference type="SAM" id="MobiDB-lite"/>
    </source>
</evidence>
<feature type="domain" description="Protein kinase" evidence="6">
    <location>
        <begin position="96"/>
        <end position="407"/>
    </location>
</feature>
<keyword evidence="3" id="KW-0418">Kinase</keyword>
<organism evidence="7 8">
    <name type="scientific">Cercospora kikuchii</name>
    <dbReference type="NCBI Taxonomy" id="84275"/>
    <lineage>
        <taxon>Eukaryota</taxon>
        <taxon>Fungi</taxon>
        <taxon>Dikarya</taxon>
        <taxon>Ascomycota</taxon>
        <taxon>Pezizomycotina</taxon>
        <taxon>Dothideomycetes</taxon>
        <taxon>Dothideomycetidae</taxon>
        <taxon>Mycosphaerellales</taxon>
        <taxon>Mycosphaerellaceae</taxon>
        <taxon>Cercospora</taxon>
    </lineage>
</organism>
<evidence type="ECO:0000313" key="8">
    <source>
        <dbReference type="Proteomes" id="UP000825890"/>
    </source>
</evidence>
<keyword evidence="1" id="KW-0808">Transferase</keyword>
<dbReference type="RefSeq" id="XP_044662934.1">
    <property type="nucleotide sequence ID" value="XM_044806999.1"/>
</dbReference>
<dbReference type="InterPro" id="IPR011009">
    <property type="entry name" value="Kinase-like_dom_sf"/>
</dbReference>
<sequence>MANSASLGPKPHAHLLKTIRRRQSSSTISKAAQIESTSNRPDEENYTLDIIAQSTSTKSLQEFRASPPQLYYPEPSGACAELRLVCHDRKQINPGLTNVMFLVSGGRWAVCRVRLQDSFGRDDWLAAKEAPLSSFDSEEDAFAEYELLKTLDHPHIIATVGAYKKFIGSGRYNVGALLYPLAPENLADRLQTCSEHNDAESKRPGASWQSTSDADKLSPFFACICDALSYLHGLKRPVKHKDIKTKNILIDKTGTVILADFDRAATYDSRDAAISKGPGDRTDQYASSAVMKQEDRSFDRDVAPLGFVFVEMATVVLGETLSHMKDHCKHELWFQRLDAGLLDSWIEYLRKQTHIYPQRIPSDFTRIGDRTLIDKFLDIIKEMAHADINDQGILNKALDFFRKLPAVACEHCNPARLVKVDSRRQKESAANGTPAAKPRGHGNLLVPGTVLDRNNLRPTPMPPAAPVSRATDVQLNIITNGHQAETSKPEIKISTTKSSSEDMSPQAVDIYAAGSDTADISSAESEVTVASLPDTALDLDSIIPQQLASVSPPLATEPDDLDLFESLSPDDTAPRVLRIGSDFSSASKIDGFVVCIKRNSTTPPMLKWRQTIGRDMKGLEVRIVPLYQGRKRRRVVRLWKSNEYLLEKQLSRRARMLFRLGVLRTMLIDND</sequence>
<dbReference type="InterPro" id="IPR000719">
    <property type="entry name" value="Prot_kinase_dom"/>
</dbReference>
<feature type="region of interest" description="Disordered" evidence="5">
    <location>
        <begin position="484"/>
        <end position="503"/>
    </location>
</feature>
<dbReference type="AlphaFoldDB" id="A0A9P3CSE1"/>
<evidence type="ECO:0000256" key="4">
    <source>
        <dbReference type="ARBA" id="ARBA00022840"/>
    </source>
</evidence>
<evidence type="ECO:0000259" key="6">
    <source>
        <dbReference type="PROSITE" id="PS50011"/>
    </source>
</evidence>
<dbReference type="PROSITE" id="PS50011">
    <property type="entry name" value="PROTEIN_KINASE_DOM"/>
    <property type="match status" value="1"/>
</dbReference>
<dbReference type="Proteomes" id="UP000825890">
    <property type="component" value="Unassembled WGS sequence"/>
</dbReference>
<name>A0A9P3CSE1_9PEZI</name>
<dbReference type="Pfam" id="PF00069">
    <property type="entry name" value="Pkinase"/>
    <property type="match status" value="1"/>
</dbReference>
<dbReference type="GeneID" id="68297082"/>
<dbReference type="PANTHER" id="PTHR43289">
    <property type="entry name" value="MITOGEN-ACTIVATED PROTEIN KINASE KINASE KINASE 20-RELATED"/>
    <property type="match status" value="1"/>
</dbReference>
<comment type="caution">
    <text evidence="7">The sequence shown here is derived from an EMBL/GenBank/DDBJ whole genome shotgun (WGS) entry which is preliminary data.</text>
</comment>
<evidence type="ECO:0000256" key="3">
    <source>
        <dbReference type="ARBA" id="ARBA00022777"/>
    </source>
</evidence>
<protein>
    <recommendedName>
        <fullName evidence="6">Protein kinase domain-containing protein</fullName>
    </recommendedName>
</protein>
<dbReference type="InterPro" id="IPR008271">
    <property type="entry name" value="Ser/Thr_kinase_AS"/>
</dbReference>
<keyword evidence="4" id="KW-0067">ATP-binding</keyword>
<dbReference type="OrthoDB" id="4062651at2759"/>
<evidence type="ECO:0000256" key="2">
    <source>
        <dbReference type="ARBA" id="ARBA00022741"/>
    </source>
</evidence>
<keyword evidence="2" id="KW-0547">Nucleotide-binding</keyword>
<proteinExistence type="predicted"/>
<dbReference type="SMART" id="SM00220">
    <property type="entry name" value="S_TKc"/>
    <property type="match status" value="1"/>
</dbReference>
<dbReference type="PROSITE" id="PS00108">
    <property type="entry name" value="PROTEIN_KINASE_ST"/>
    <property type="match status" value="1"/>
</dbReference>
<dbReference type="GO" id="GO:0005524">
    <property type="term" value="F:ATP binding"/>
    <property type="evidence" value="ECO:0007669"/>
    <property type="project" value="UniProtKB-KW"/>
</dbReference>
<dbReference type="Gene3D" id="1.10.510.10">
    <property type="entry name" value="Transferase(Phosphotransferase) domain 1"/>
    <property type="match status" value="1"/>
</dbReference>
<dbReference type="SUPFAM" id="SSF56112">
    <property type="entry name" value="Protein kinase-like (PK-like)"/>
    <property type="match status" value="1"/>
</dbReference>
<reference evidence="7 8" key="1">
    <citation type="submission" date="2021-01" db="EMBL/GenBank/DDBJ databases">
        <title>Cercospora kikuchii MAFF 305040 whole genome shotgun sequence.</title>
        <authorList>
            <person name="Kashiwa T."/>
            <person name="Suzuki T."/>
        </authorList>
    </citation>
    <scope>NUCLEOTIDE SEQUENCE [LARGE SCALE GENOMIC DNA]</scope>
    <source>
        <strain evidence="7 8">MAFF 305040</strain>
    </source>
</reference>
<dbReference type="GO" id="GO:0004674">
    <property type="term" value="F:protein serine/threonine kinase activity"/>
    <property type="evidence" value="ECO:0007669"/>
    <property type="project" value="TreeGrafter"/>
</dbReference>
<keyword evidence="8" id="KW-1185">Reference proteome</keyword>
<gene>
    <name evidence="7" type="ORF">CKM354_001150700</name>
</gene>
<dbReference type="PANTHER" id="PTHR43289:SF6">
    <property type="entry name" value="SERINE_THREONINE-PROTEIN KINASE NEKL-3"/>
    <property type="match status" value="1"/>
</dbReference>
<evidence type="ECO:0000313" key="7">
    <source>
        <dbReference type="EMBL" id="GIZ48447.1"/>
    </source>
</evidence>
<feature type="region of interest" description="Disordered" evidence="5">
    <location>
        <begin position="422"/>
        <end position="445"/>
    </location>
</feature>
<dbReference type="EMBL" id="BOLY01000008">
    <property type="protein sequence ID" value="GIZ48447.1"/>
    <property type="molecule type" value="Genomic_DNA"/>
</dbReference>